<organism evidence="2">
    <name type="scientific">marine metagenome</name>
    <dbReference type="NCBI Taxonomy" id="408172"/>
    <lineage>
        <taxon>unclassified sequences</taxon>
        <taxon>metagenomes</taxon>
        <taxon>ecological metagenomes</taxon>
    </lineage>
</organism>
<evidence type="ECO:0000313" key="2">
    <source>
        <dbReference type="EMBL" id="SUZ90634.1"/>
    </source>
</evidence>
<dbReference type="InterPro" id="IPR044855">
    <property type="entry name" value="CoA-Trfase_III_dom3_sf"/>
</dbReference>
<dbReference type="PANTHER" id="PTHR48207:SF3">
    <property type="entry name" value="SUCCINATE--HYDROXYMETHYLGLUTARATE COA-TRANSFERASE"/>
    <property type="match status" value="1"/>
</dbReference>
<dbReference type="Pfam" id="PF02515">
    <property type="entry name" value="CoA_transf_3"/>
    <property type="match status" value="1"/>
</dbReference>
<evidence type="ECO:0000256" key="1">
    <source>
        <dbReference type="ARBA" id="ARBA00022679"/>
    </source>
</evidence>
<proteinExistence type="predicted"/>
<keyword evidence="1" id="KW-0808">Transferase</keyword>
<name>A0A381RHA3_9ZZZZ</name>
<sequence>MGSSPKSHAATPGPLDGLTVLDLTRVLSGPYCTMLLADMGARVIKIEHPERGDDTRGWGPPFVSGESTYFLSVNRNKESVTLDFKTPKGREVLDALIERADVLVENFRPGTLDRLGLGYTDVRSRNPRLVYVSISGFGQTGPRRQEPGYDAAIQAEGGLMSITGDANGPGYRLGVAIADITAGMFAAYGTSLALFARQRSNQGQLVDVGMLDSVAALLTYQAGIHFATDGIPERLGNRHPTVVPYETFEATDGEFVLAVGNDALWRKFCSVAGLEEIVADPRFATNRARVQAYDELRPLLERVLRTRSRKTWIEDLTAAGVPCGDVRNIAQVLADPQLAAREMVVELEHMVAGKVRVLGIPTKLSETPGSVKNPPPALGEHTDKVLEELLDIDQAERSRLRRLGAI</sequence>
<dbReference type="AlphaFoldDB" id="A0A381RHA3"/>
<dbReference type="InterPro" id="IPR023606">
    <property type="entry name" value="CoA-Trfase_III_dom_1_sf"/>
</dbReference>
<accession>A0A381RHA3</accession>
<reference evidence="2" key="1">
    <citation type="submission" date="2018-05" db="EMBL/GenBank/DDBJ databases">
        <authorList>
            <person name="Lanie J.A."/>
            <person name="Ng W.-L."/>
            <person name="Kazmierczak K.M."/>
            <person name="Andrzejewski T.M."/>
            <person name="Davidsen T.M."/>
            <person name="Wayne K.J."/>
            <person name="Tettelin H."/>
            <person name="Glass J.I."/>
            <person name="Rusch D."/>
            <person name="Podicherti R."/>
            <person name="Tsui H.-C.T."/>
            <person name="Winkler M.E."/>
        </authorList>
    </citation>
    <scope>NUCLEOTIDE SEQUENCE</scope>
</reference>
<dbReference type="GO" id="GO:0008410">
    <property type="term" value="F:CoA-transferase activity"/>
    <property type="evidence" value="ECO:0007669"/>
    <property type="project" value="TreeGrafter"/>
</dbReference>
<dbReference type="PANTHER" id="PTHR48207">
    <property type="entry name" value="SUCCINATE--HYDROXYMETHYLGLUTARATE COA-TRANSFERASE"/>
    <property type="match status" value="1"/>
</dbReference>
<dbReference type="Gene3D" id="3.30.1540.10">
    <property type="entry name" value="formyl-coa transferase, domain 3"/>
    <property type="match status" value="1"/>
</dbReference>
<dbReference type="InterPro" id="IPR003673">
    <property type="entry name" value="CoA-Trfase_fam_III"/>
</dbReference>
<dbReference type="SUPFAM" id="SSF89796">
    <property type="entry name" value="CoA-transferase family III (CaiB/BaiF)"/>
    <property type="match status" value="1"/>
</dbReference>
<evidence type="ECO:0008006" key="3">
    <source>
        <dbReference type="Google" id="ProtNLM"/>
    </source>
</evidence>
<dbReference type="Gene3D" id="3.40.50.10540">
    <property type="entry name" value="Crotonobetainyl-coa:carnitine coa-transferase, domain 1"/>
    <property type="match status" value="1"/>
</dbReference>
<gene>
    <name evidence="2" type="ORF">METZ01_LOCUS43488</name>
</gene>
<dbReference type="EMBL" id="UINC01001911">
    <property type="protein sequence ID" value="SUZ90634.1"/>
    <property type="molecule type" value="Genomic_DNA"/>
</dbReference>
<dbReference type="InterPro" id="IPR050483">
    <property type="entry name" value="CoA-transferase_III_domain"/>
</dbReference>
<protein>
    <recommendedName>
        <fullName evidence="3">Formyl-CoA transferase</fullName>
    </recommendedName>
</protein>